<accession>A0A2G8JLW7</accession>
<dbReference type="OrthoDB" id="6499973at2759"/>
<dbReference type="AlphaFoldDB" id="A0A2G8JLW7"/>
<evidence type="ECO:0000256" key="1">
    <source>
        <dbReference type="SAM" id="Phobius"/>
    </source>
</evidence>
<name>A0A2G8JLW7_STIJA</name>
<protein>
    <submittedName>
        <fullName evidence="2">Putative monocarboxylate transporter 2</fullName>
    </submittedName>
</protein>
<evidence type="ECO:0000313" key="3">
    <source>
        <dbReference type="Proteomes" id="UP000230750"/>
    </source>
</evidence>
<evidence type="ECO:0000313" key="2">
    <source>
        <dbReference type="EMBL" id="PIK36742.1"/>
    </source>
</evidence>
<reference evidence="2 3" key="1">
    <citation type="journal article" date="2017" name="PLoS Biol.">
        <title>The sea cucumber genome provides insights into morphological evolution and visceral regeneration.</title>
        <authorList>
            <person name="Zhang X."/>
            <person name="Sun L."/>
            <person name="Yuan J."/>
            <person name="Sun Y."/>
            <person name="Gao Y."/>
            <person name="Zhang L."/>
            <person name="Li S."/>
            <person name="Dai H."/>
            <person name="Hamel J.F."/>
            <person name="Liu C."/>
            <person name="Yu Y."/>
            <person name="Liu S."/>
            <person name="Lin W."/>
            <person name="Guo K."/>
            <person name="Jin S."/>
            <person name="Xu P."/>
            <person name="Storey K.B."/>
            <person name="Huan P."/>
            <person name="Zhang T."/>
            <person name="Zhou Y."/>
            <person name="Zhang J."/>
            <person name="Lin C."/>
            <person name="Li X."/>
            <person name="Xing L."/>
            <person name="Huo D."/>
            <person name="Sun M."/>
            <person name="Wang L."/>
            <person name="Mercier A."/>
            <person name="Li F."/>
            <person name="Yang H."/>
            <person name="Xiang J."/>
        </authorList>
    </citation>
    <scope>NUCLEOTIDE SEQUENCE [LARGE SCALE GENOMIC DNA]</scope>
    <source>
        <strain evidence="2">Shaxun</strain>
        <tissue evidence="2">Muscle</tissue>
    </source>
</reference>
<keyword evidence="1" id="KW-0472">Membrane</keyword>
<proteinExistence type="predicted"/>
<sequence>MTSENFAPLPVRSRSSRGAYLLQYHSLSNMTTSTALRQPPPAPDGGWGWVAMGAAFVAHIITSGYMLSLSVFLVEWQLYFDINAKTAGLVGVILGFMGPVMGKRLKGIEDSPQTAYGHLKKFTFLACK</sequence>
<comment type="caution">
    <text evidence="2">The sequence shown here is derived from an EMBL/GenBank/DDBJ whole genome shotgun (WGS) entry which is preliminary data.</text>
</comment>
<dbReference type="EMBL" id="MRZV01001625">
    <property type="protein sequence ID" value="PIK36742.1"/>
    <property type="molecule type" value="Genomic_DNA"/>
</dbReference>
<feature type="transmembrane region" description="Helical" evidence="1">
    <location>
        <begin position="86"/>
        <end position="102"/>
    </location>
</feature>
<feature type="transmembrane region" description="Helical" evidence="1">
    <location>
        <begin position="47"/>
        <end position="74"/>
    </location>
</feature>
<organism evidence="2 3">
    <name type="scientific">Stichopus japonicus</name>
    <name type="common">Sea cucumber</name>
    <dbReference type="NCBI Taxonomy" id="307972"/>
    <lineage>
        <taxon>Eukaryota</taxon>
        <taxon>Metazoa</taxon>
        <taxon>Echinodermata</taxon>
        <taxon>Eleutherozoa</taxon>
        <taxon>Echinozoa</taxon>
        <taxon>Holothuroidea</taxon>
        <taxon>Aspidochirotacea</taxon>
        <taxon>Aspidochirotida</taxon>
        <taxon>Stichopodidae</taxon>
        <taxon>Apostichopus</taxon>
    </lineage>
</organism>
<dbReference type="Proteomes" id="UP000230750">
    <property type="component" value="Unassembled WGS sequence"/>
</dbReference>
<keyword evidence="1" id="KW-0812">Transmembrane</keyword>
<keyword evidence="1" id="KW-1133">Transmembrane helix</keyword>
<gene>
    <name evidence="2" type="ORF">BSL78_26428</name>
</gene>
<keyword evidence="3" id="KW-1185">Reference proteome</keyword>